<protein>
    <recommendedName>
        <fullName evidence="7">Tetratricopeptide repeat protein</fullName>
    </recommendedName>
</protein>
<name>A0A940MXM0_9PROT</name>
<evidence type="ECO:0000313" key="6">
    <source>
        <dbReference type="Proteomes" id="UP000677537"/>
    </source>
</evidence>
<keyword evidence="2 3" id="KW-0802">TPR repeat</keyword>
<dbReference type="SUPFAM" id="SSF48452">
    <property type="entry name" value="TPR-like"/>
    <property type="match status" value="1"/>
</dbReference>
<dbReference type="SMART" id="SM00028">
    <property type="entry name" value="TPR"/>
    <property type="match status" value="3"/>
</dbReference>
<dbReference type="Gene3D" id="2.60.120.200">
    <property type="match status" value="1"/>
</dbReference>
<evidence type="ECO:0000256" key="3">
    <source>
        <dbReference type="PROSITE-ProRule" id="PRU00339"/>
    </source>
</evidence>
<comment type="caution">
    <text evidence="5">The sequence shown here is derived from an EMBL/GenBank/DDBJ whole genome shotgun (WGS) entry which is preliminary data.</text>
</comment>
<dbReference type="RefSeq" id="WP_209376069.1">
    <property type="nucleotide sequence ID" value="NZ_JAGIZA010000015.1"/>
</dbReference>
<dbReference type="Proteomes" id="UP000677537">
    <property type="component" value="Unassembled WGS sequence"/>
</dbReference>
<dbReference type="InterPro" id="IPR013320">
    <property type="entry name" value="ConA-like_dom_sf"/>
</dbReference>
<organism evidence="5 6">
    <name type="scientific">Roseomonas indoligenes</name>
    <dbReference type="NCBI Taxonomy" id="2820811"/>
    <lineage>
        <taxon>Bacteria</taxon>
        <taxon>Pseudomonadati</taxon>
        <taxon>Pseudomonadota</taxon>
        <taxon>Alphaproteobacteria</taxon>
        <taxon>Acetobacterales</taxon>
        <taxon>Roseomonadaceae</taxon>
        <taxon>Roseomonas</taxon>
    </lineage>
</organism>
<dbReference type="Gene3D" id="1.25.40.10">
    <property type="entry name" value="Tetratricopeptide repeat domain"/>
    <property type="match status" value="2"/>
</dbReference>
<dbReference type="InterPro" id="IPR051012">
    <property type="entry name" value="CellSynth/LPSAsmb/PSIAsmb"/>
</dbReference>
<dbReference type="SUPFAM" id="SSF49899">
    <property type="entry name" value="Concanavalin A-like lectins/glucanases"/>
    <property type="match status" value="1"/>
</dbReference>
<gene>
    <name evidence="5" type="ORF">J5Y10_20990</name>
</gene>
<evidence type="ECO:0000313" key="5">
    <source>
        <dbReference type="EMBL" id="MBP0495274.1"/>
    </source>
</evidence>
<dbReference type="Pfam" id="PF14559">
    <property type="entry name" value="TPR_19"/>
    <property type="match status" value="1"/>
</dbReference>
<keyword evidence="6" id="KW-1185">Reference proteome</keyword>
<dbReference type="PANTHER" id="PTHR45586:SF14">
    <property type="entry name" value="TETRATRICOPEPTIDE TPR_2 REPEAT PROTEIN"/>
    <property type="match status" value="1"/>
</dbReference>
<evidence type="ECO:0000256" key="1">
    <source>
        <dbReference type="ARBA" id="ARBA00022737"/>
    </source>
</evidence>
<dbReference type="PANTHER" id="PTHR45586">
    <property type="entry name" value="TPR REPEAT-CONTAINING PROTEIN PA4667"/>
    <property type="match status" value="1"/>
</dbReference>
<reference evidence="5" key="1">
    <citation type="submission" date="2021-03" db="EMBL/GenBank/DDBJ databases">
        <authorList>
            <person name="So Y."/>
        </authorList>
    </citation>
    <scope>NUCLEOTIDE SEQUENCE</scope>
    <source>
        <strain evidence="5">SG15</strain>
    </source>
</reference>
<sequence>MNSWRRLRFRFSQAAIDAGHSVDFLNDGAILLHLKPRASGKALAINSRASDQWDEEVRLELTGAEIPDQLEVDLLHTENGVTIYLAGEQSTVFSRCGDLHRATSISTPATIATEVEPASPALPLVTPRIERIASPVPPEQHPVPTARPPATDGVVEPAMLAELVRAAAGAKDWARVAELAADRPETLQGNRPAEIDLARALIQLGRGKEAEAVLRRLGMNGPPDEDVAYHLGLALQKQHRYDEARQFFLQCLAGHPNEARYVFEAGRTTAQCVNGGFGNFEPQPTLIDEAIDLLTRAAGLMTRDGRPHRELAAMLQGKGLLEEALAALVEAQRRSPAMTALYLEQSRLLVRLDRIEEALHQARLAAAADESNDAASSTIRILERWLDARRAGPLSTGTLTDPPGRSRPGSKVPA</sequence>
<dbReference type="PROSITE" id="PS50005">
    <property type="entry name" value="TPR"/>
    <property type="match status" value="1"/>
</dbReference>
<dbReference type="EMBL" id="JAGIZA010000015">
    <property type="protein sequence ID" value="MBP0495274.1"/>
    <property type="molecule type" value="Genomic_DNA"/>
</dbReference>
<dbReference type="InterPro" id="IPR011990">
    <property type="entry name" value="TPR-like_helical_dom_sf"/>
</dbReference>
<dbReference type="InterPro" id="IPR019734">
    <property type="entry name" value="TPR_rpt"/>
</dbReference>
<feature type="region of interest" description="Disordered" evidence="4">
    <location>
        <begin position="392"/>
        <end position="414"/>
    </location>
</feature>
<feature type="repeat" description="TPR" evidence="3">
    <location>
        <begin position="225"/>
        <end position="258"/>
    </location>
</feature>
<keyword evidence="1" id="KW-0677">Repeat</keyword>
<dbReference type="AlphaFoldDB" id="A0A940MXM0"/>
<evidence type="ECO:0000256" key="4">
    <source>
        <dbReference type="SAM" id="MobiDB-lite"/>
    </source>
</evidence>
<proteinExistence type="predicted"/>
<evidence type="ECO:0008006" key="7">
    <source>
        <dbReference type="Google" id="ProtNLM"/>
    </source>
</evidence>
<evidence type="ECO:0000256" key="2">
    <source>
        <dbReference type="ARBA" id="ARBA00022803"/>
    </source>
</evidence>
<accession>A0A940MXM0</accession>